<dbReference type="HAMAP" id="MF_00074">
    <property type="entry name" value="16SrRNA_methyltr_G"/>
    <property type="match status" value="1"/>
</dbReference>
<dbReference type="FunFam" id="3.40.50.150:FF:000041">
    <property type="entry name" value="Ribosomal RNA small subunit methyltransferase G"/>
    <property type="match status" value="1"/>
</dbReference>
<reference evidence="8 9" key="1">
    <citation type="journal article" date="2015" name="Genome Announc.">
        <title>Expanding the biotechnology potential of lactobacilli through comparative genomics of 213 strains and associated genera.</title>
        <authorList>
            <person name="Sun Z."/>
            <person name="Harris H.M."/>
            <person name="McCann A."/>
            <person name="Guo C."/>
            <person name="Argimon S."/>
            <person name="Zhang W."/>
            <person name="Yang X."/>
            <person name="Jeffery I.B."/>
            <person name="Cooney J.C."/>
            <person name="Kagawa T.F."/>
            <person name="Liu W."/>
            <person name="Song Y."/>
            <person name="Salvetti E."/>
            <person name="Wrobel A."/>
            <person name="Rasinkangas P."/>
            <person name="Parkhill J."/>
            <person name="Rea M.C."/>
            <person name="O'Sullivan O."/>
            <person name="Ritari J."/>
            <person name="Douillard F.P."/>
            <person name="Paul Ross R."/>
            <person name="Yang R."/>
            <person name="Briner A.E."/>
            <person name="Felis G.E."/>
            <person name="de Vos W.M."/>
            <person name="Barrangou R."/>
            <person name="Klaenhammer T.R."/>
            <person name="Caufield P.W."/>
            <person name="Cui Y."/>
            <person name="Zhang H."/>
            <person name="O'Toole P.W."/>
        </authorList>
    </citation>
    <scope>NUCLEOTIDE SEQUENCE [LARGE SCALE GENOMIC DNA]</scope>
    <source>
        <strain evidence="8 9">DSM 21376</strain>
    </source>
</reference>
<comment type="caution">
    <text evidence="6">Lacks conserved residue(s) required for the propagation of feature annotation.</text>
</comment>
<dbReference type="RefSeq" id="WP_034988443.1">
    <property type="nucleotide sequence ID" value="NZ_AYZF01000008.1"/>
</dbReference>
<proteinExistence type="inferred from homology"/>
<evidence type="ECO:0000313" key="9">
    <source>
        <dbReference type="Proteomes" id="UP000050961"/>
    </source>
</evidence>
<dbReference type="CDD" id="cd02440">
    <property type="entry name" value="AdoMet_MTases"/>
    <property type="match status" value="1"/>
</dbReference>
<gene>
    <name evidence="6" type="primary">rsmG</name>
    <name evidence="8" type="ORF">FD15_GL000477</name>
</gene>
<dbReference type="PATRIC" id="fig|1423806.3.peg.485"/>
<feature type="binding site" evidence="6">
    <location>
        <position position="150"/>
    </location>
    <ligand>
        <name>S-adenosyl-L-methionine</name>
        <dbReference type="ChEBI" id="CHEBI:59789"/>
    </ligand>
</feature>
<comment type="function">
    <text evidence="6">Specifically methylates the N7 position of a guanine in 16S rRNA.</text>
</comment>
<dbReference type="NCBIfam" id="TIGR00138">
    <property type="entry name" value="rsmG_gidB"/>
    <property type="match status" value="1"/>
</dbReference>
<dbReference type="Pfam" id="PF02527">
    <property type="entry name" value="GidB"/>
    <property type="match status" value="1"/>
</dbReference>
<dbReference type="GO" id="GO:0070043">
    <property type="term" value="F:rRNA (guanine-N7-)-methyltransferase activity"/>
    <property type="evidence" value="ECO:0007669"/>
    <property type="project" value="UniProtKB-UniRule"/>
</dbReference>
<evidence type="ECO:0000256" key="2">
    <source>
        <dbReference type="ARBA" id="ARBA00022552"/>
    </source>
</evidence>
<evidence type="ECO:0000313" key="8">
    <source>
        <dbReference type="EMBL" id="KRN06914.1"/>
    </source>
</evidence>
<dbReference type="AlphaFoldDB" id="A0A023CWX3"/>
<feature type="binding site" evidence="6">
    <location>
        <position position="79"/>
    </location>
    <ligand>
        <name>S-adenosyl-L-methionine</name>
        <dbReference type="ChEBI" id="CHEBI:59789"/>
    </ligand>
</feature>
<dbReference type="GO" id="GO:0005829">
    <property type="term" value="C:cytosol"/>
    <property type="evidence" value="ECO:0007669"/>
    <property type="project" value="TreeGrafter"/>
</dbReference>
<comment type="subcellular location">
    <subcellularLocation>
        <location evidence="6">Cytoplasm</location>
    </subcellularLocation>
</comment>
<name>A0A023CWX3_9LACO</name>
<dbReference type="EC" id="2.1.1.-" evidence="6"/>
<evidence type="ECO:0000256" key="4">
    <source>
        <dbReference type="ARBA" id="ARBA00022679"/>
    </source>
</evidence>
<dbReference type="EMBL" id="AYZF01000008">
    <property type="protein sequence ID" value="KRN06914.1"/>
    <property type="molecule type" value="Genomic_DNA"/>
</dbReference>
<feature type="region of interest" description="Disordered" evidence="7">
    <location>
        <begin position="227"/>
        <end position="248"/>
    </location>
</feature>
<keyword evidence="1 6" id="KW-0963">Cytoplasm</keyword>
<dbReference type="Gene3D" id="3.40.50.150">
    <property type="entry name" value="Vaccinia Virus protein VP39"/>
    <property type="match status" value="1"/>
</dbReference>
<comment type="similarity">
    <text evidence="6">Belongs to the methyltransferase superfamily. RNA methyltransferase RsmG family.</text>
</comment>
<dbReference type="eggNOG" id="COG0357">
    <property type="taxonomic scope" value="Bacteria"/>
</dbReference>
<accession>A0A023CWX3</accession>
<dbReference type="SUPFAM" id="SSF53335">
    <property type="entry name" value="S-adenosyl-L-methionine-dependent methyltransferases"/>
    <property type="match status" value="1"/>
</dbReference>
<evidence type="ECO:0000256" key="5">
    <source>
        <dbReference type="ARBA" id="ARBA00022691"/>
    </source>
</evidence>
<keyword evidence="3 6" id="KW-0489">Methyltransferase</keyword>
<organism evidence="8 9">
    <name type="scientific">Liquorilactobacillus sucicola DSM 21376 = JCM 15457</name>
    <dbReference type="NCBI Taxonomy" id="1423806"/>
    <lineage>
        <taxon>Bacteria</taxon>
        <taxon>Bacillati</taxon>
        <taxon>Bacillota</taxon>
        <taxon>Bacilli</taxon>
        <taxon>Lactobacillales</taxon>
        <taxon>Lactobacillaceae</taxon>
        <taxon>Liquorilactobacillus</taxon>
    </lineage>
</organism>
<feature type="binding site" evidence="6">
    <location>
        <begin position="130"/>
        <end position="131"/>
    </location>
    <ligand>
        <name>S-adenosyl-L-methionine</name>
        <dbReference type="ChEBI" id="CHEBI:59789"/>
    </ligand>
</feature>
<dbReference type="InterPro" id="IPR029063">
    <property type="entry name" value="SAM-dependent_MTases_sf"/>
</dbReference>
<keyword evidence="4 6" id="KW-0808">Transferase</keyword>
<comment type="caution">
    <text evidence="8">The sequence shown here is derived from an EMBL/GenBank/DDBJ whole genome shotgun (WGS) entry which is preliminary data.</text>
</comment>
<protein>
    <recommendedName>
        <fullName evidence="6">Ribosomal RNA small subunit methyltransferase G</fullName>
        <ecNumber evidence="6">2.1.1.-</ecNumber>
    </recommendedName>
    <alternativeName>
        <fullName evidence="6">16S rRNA 7-methylguanosine methyltransferase</fullName>
        <shortName evidence="6">16S rRNA m7G methyltransferase</shortName>
    </alternativeName>
</protein>
<keyword evidence="9" id="KW-1185">Reference proteome</keyword>
<evidence type="ECO:0000256" key="6">
    <source>
        <dbReference type="HAMAP-Rule" id="MF_00074"/>
    </source>
</evidence>
<dbReference type="InterPro" id="IPR003682">
    <property type="entry name" value="rRNA_ssu_MeTfrase_G"/>
</dbReference>
<dbReference type="STRING" id="1423806.FD15_GL000477"/>
<evidence type="ECO:0000256" key="3">
    <source>
        <dbReference type="ARBA" id="ARBA00022603"/>
    </source>
</evidence>
<dbReference type="PANTHER" id="PTHR31760">
    <property type="entry name" value="S-ADENOSYL-L-METHIONINE-DEPENDENT METHYLTRANSFERASES SUPERFAMILY PROTEIN"/>
    <property type="match status" value="1"/>
</dbReference>
<dbReference type="Proteomes" id="UP000050961">
    <property type="component" value="Unassembled WGS sequence"/>
</dbReference>
<dbReference type="OrthoDB" id="9808773at2"/>
<dbReference type="PANTHER" id="PTHR31760:SF0">
    <property type="entry name" value="S-ADENOSYL-L-METHIONINE-DEPENDENT METHYLTRANSFERASES SUPERFAMILY PROTEIN"/>
    <property type="match status" value="1"/>
</dbReference>
<evidence type="ECO:0000256" key="7">
    <source>
        <dbReference type="SAM" id="MobiDB-lite"/>
    </source>
</evidence>
<dbReference type="PIRSF" id="PIRSF003078">
    <property type="entry name" value="GidB"/>
    <property type="match status" value="1"/>
</dbReference>
<sequence>MTPERFRQELAQHGIDLTAQQMQQYETYYRFLVAANEHVNLTAITDQEEVYLKHFYDSLLPALVVKDLRQEKLRLCDVGAGAGFPSIPLKIAFPQLQVTIVDSLNKRIKFLDELAAKLQLSGVEFHHARAEEFAGKRSPFRESFDLVTARAVARLSVLAELCLPLVKVGGRFIALKAQKAQIELAEAQYAIKKLGGELVADDKLVLPENGDERHIITIAKKAIAPKKYPRKPGTPAKNPLVNSDVRGK</sequence>
<keyword evidence="2 6" id="KW-0698">rRNA processing</keyword>
<evidence type="ECO:0000256" key="1">
    <source>
        <dbReference type="ARBA" id="ARBA00022490"/>
    </source>
</evidence>
<keyword evidence="5 6" id="KW-0949">S-adenosyl-L-methionine</keyword>
<feature type="binding site" evidence="6">
    <location>
        <position position="84"/>
    </location>
    <ligand>
        <name>S-adenosyl-L-methionine</name>
        <dbReference type="ChEBI" id="CHEBI:59789"/>
    </ligand>
</feature>